<evidence type="ECO:0000259" key="13">
    <source>
        <dbReference type="Pfam" id="PF04811"/>
    </source>
</evidence>
<evidence type="ECO:0000313" key="16">
    <source>
        <dbReference type="Proteomes" id="UP001162162"/>
    </source>
</evidence>
<evidence type="ECO:0000256" key="10">
    <source>
        <dbReference type="RuleBase" id="RU365030"/>
    </source>
</evidence>
<dbReference type="FunFam" id="2.30.30.380:FF:000001">
    <property type="entry name" value="Protein transport protein SEC23"/>
    <property type="match status" value="1"/>
</dbReference>
<dbReference type="GO" id="GO:0006886">
    <property type="term" value="P:intracellular protein transport"/>
    <property type="evidence" value="ECO:0007669"/>
    <property type="project" value="InterPro"/>
</dbReference>
<keyword evidence="10" id="KW-0963">Cytoplasm</keyword>
<evidence type="ECO:0000256" key="3">
    <source>
        <dbReference type="ARBA" id="ARBA00022723"/>
    </source>
</evidence>
<dbReference type="GO" id="GO:0005789">
    <property type="term" value="C:endoplasmic reticulum membrane"/>
    <property type="evidence" value="ECO:0007669"/>
    <property type="project" value="UniProtKB-SubCell"/>
</dbReference>
<dbReference type="InterPro" id="IPR037364">
    <property type="entry name" value="Sec23"/>
</dbReference>
<evidence type="ECO:0000256" key="8">
    <source>
        <dbReference type="ARBA" id="ARBA00023136"/>
    </source>
</evidence>
<dbReference type="InterPro" id="IPR036175">
    <property type="entry name" value="Sec23/24_helical_dom_sf"/>
</dbReference>
<dbReference type="GO" id="GO:0005096">
    <property type="term" value="F:GTPase activator activity"/>
    <property type="evidence" value="ECO:0007669"/>
    <property type="project" value="TreeGrafter"/>
</dbReference>
<reference evidence="15" key="1">
    <citation type="journal article" date="2023" name="Insect Mol. Biol.">
        <title>Genome sequencing provides insights into the evolution of gene families encoding plant cell wall-degrading enzymes in longhorned beetles.</title>
        <authorList>
            <person name="Shin N.R."/>
            <person name="Okamura Y."/>
            <person name="Kirsch R."/>
            <person name="Pauchet Y."/>
        </authorList>
    </citation>
    <scope>NUCLEOTIDE SEQUENCE</scope>
    <source>
        <strain evidence="15">AMC_N1</strain>
    </source>
</reference>
<dbReference type="AlphaFoldDB" id="A0AAV8ZEN9"/>
<dbReference type="GO" id="GO:0070971">
    <property type="term" value="C:endoplasmic reticulum exit site"/>
    <property type="evidence" value="ECO:0007669"/>
    <property type="project" value="TreeGrafter"/>
</dbReference>
<sequence>MRIETAFDSRGTFGHLVESRVNRLVVPLACLYQPIKERPDLPPIQYDPVLCTRNNCRAILNPLCQVDYRAKLWVCNFCFQRNPLSSSIWRHIEQHQPAELMPMFSTIEYTITRAQCLPPIYLYVVDTCMDDEELGALKDSLQMSLSTEGCSKSYVFRGTKDLTAKQIQEMLGIGKVPVGPQQMGQQPGQPLRPGQPQQAPVSPASRFLQPVSNCDMSLTDLIGELQRDPWPVHQGKRPLRSTGTALSIAIGLLECTYPNTGARVMLFVGGPCSQGPGQVVNDDLKQPIRSHHDIQKDNAKYMKKAIKHYDHLAMRVATNGHCVDIYSCALDQTGLMEMKQCCNSTGGHMVMGDSFNSSLFKQTFQRVFAKDQKNELKMAFNGTLEVKCSRELKGLKPWCPIYDVKISIIDILVQGGIGSCVSLNVKGPLVSDTEIGMGNTVQWKMCTLTPSATIALFFEVVNQHSAPIPQGGRGCIQFITQYQHASGQRRIRVTTVARNWADASSNIHHISAGFDQEAAAVIMARMAVYRAESDDSPDVLRWVDRMLIRLK</sequence>
<comment type="subcellular location">
    <subcellularLocation>
        <location evidence="10">Cytoplasmic vesicle</location>
        <location evidence="10">COPII-coated vesicle membrane</location>
        <topology evidence="10">Peripheral membrane protein</topology>
        <orientation evidence="10">Cytoplasmic side</orientation>
    </subcellularLocation>
    <subcellularLocation>
        <location evidence="10">Endoplasmic reticulum membrane</location>
        <topology evidence="10">Peripheral membrane protein</topology>
        <orientation evidence="10">Cytoplasmic side</orientation>
    </subcellularLocation>
</comment>
<dbReference type="SUPFAM" id="SSF81995">
    <property type="entry name" value="beta-sandwich domain of Sec23/24"/>
    <property type="match status" value="1"/>
</dbReference>
<dbReference type="Pfam" id="PF04811">
    <property type="entry name" value="Sec23_trunk"/>
    <property type="match status" value="1"/>
</dbReference>
<dbReference type="InterPro" id="IPR006896">
    <property type="entry name" value="Sec23/24_trunk_dom"/>
</dbReference>
<keyword evidence="3 10" id="KW-0479">Metal-binding</keyword>
<proteinExistence type="inferred from homology"/>
<evidence type="ECO:0000256" key="11">
    <source>
        <dbReference type="SAM" id="MobiDB-lite"/>
    </source>
</evidence>
<keyword evidence="7 10" id="KW-0653">Protein transport</keyword>
<dbReference type="InterPro" id="IPR036465">
    <property type="entry name" value="vWFA_dom_sf"/>
</dbReference>
<dbReference type="Gene3D" id="2.30.30.380">
    <property type="entry name" value="Zn-finger domain of Sec23/24"/>
    <property type="match status" value="1"/>
</dbReference>
<protein>
    <recommendedName>
        <fullName evidence="10">Protein transport protein SEC23</fullName>
    </recommendedName>
</protein>
<dbReference type="GO" id="GO:0008270">
    <property type="term" value="F:zinc ion binding"/>
    <property type="evidence" value="ECO:0007669"/>
    <property type="project" value="InterPro"/>
</dbReference>
<dbReference type="Gene3D" id="3.40.50.410">
    <property type="entry name" value="von Willebrand factor, type A domain"/>
    <property type="match status" value="1"/>
</dbReference>
<dbReference type="Pfam" id="PF04810">
    <property type="entry name" value="zf-Sec23_Sec24"/>
    <property type="match status" value="1"/>
</dbReference>
<evidence type="ECO:0000259" key="12">
    <source>
        <dbReference type="Pfam" id="PF04810"/>
    </source>
</evidence>
<dbReference type="GO" id="GO:0030127">
    <property type="term" value="C:COPII vesicle coat"/>
    <property type="evidence" value="ECO:0007669"/>
    <property type="project" value="InterPro"/>
</dbReference>
<keyword evidence="5 10" id="KW-0862">Zinc</keyword>
<evidence type="ECO:0000259" key="14">
    <source>
        <dbReference type="Pfam" id="PF08033"/>
    </source>
</evidence>
<feature type="domain" description="Sec23/Sec24 trunk" evidence="13">
    <location>
        <begin position="157"/>
        <end position="368"/>
    </location>
</feature>
<dbReference type="PANTHER" id="PTHR11141:SF0">
    <property type="entry name" value="PROTEIN TRANSPORT PROTEIN SEC23"/>
    <property type="match status" value="1"/>
</dbReference>
<evidence type="ECO:0000256" key="5">
    <source>
        <dbReference type="ARBA" id="ARBA00022833"/>
    </source>
</evidence>
<dbReference type="Pfam" id="PF08033">
    <property type="entry name" value="Sec23_BS"/>
    <property type="match status" value="1"/>
</dbReference>
<comment type="similarity">
    <text evidence="1 10">Belongs to the SEC23/SEC24 family. SEC23 subfamily.</text>
</comment>
<dbReference type="InterPro" id="IPR006895">
    <property type="entry name" value="Znf_Sec23_Sec24"/>
</dbReference>
<feature type="domain" description="Sec23/Sec24 beta-sandwich" evidence="14">
    <location>
        <begin position="410"/>
        <end position="501"/>
    </location>
</feature>
<keyword evidence="2 10" id="KW-0813">Transport</keyword>
<keyword evidence="6 10" id="KW-0931">ER-Golgi transport</keyword>
<dbReference type="EMBL" id="JAPWTK010000002">
    <property type="protein sequence ID" value="KAJ8962603.1"/>
    <property type="molecule type" value="Genomic_DNA"/>
</dbReference>
<dbReference type="Gene3D" id="2.60.40.1670">
    <property type="entry name" value="beta-sandwich domain of Sec23/24"/>
    <property type="match status" value="1"/>
</dbReference>
<dbReference type="GO" id="GO:0090110">
    <property type="term" value="P:COPII-coated vesicle cargo loading"/>
    <property type="evidence" value="ECO:0007669"/>
    <property type="project" value="TreeGrafter"/>
</dbReference>
<evidence type="ECO:0000256" key="7">
    <source>
        <dbReference type="ARBA" id="ARBA00022927"/>
    </source>
</evidence>
<name>A0AAV8ZEN9_9CUCU</name>
<evidence type="ECO:0000256" key="2">
    <source>
        <dbReference type="ARBA" id="ARBA00022448"/>
    </source>
</evidence>
<evidence type="ECO:0000313" key="15">
    <source>
        <dbReference type="EMBL" id="KAJ8962603.1"/>
    </source>
</evidence>
<dbReference type="SUPFAM" id="SSF53300">
    <property type="entry name" value="vWA-like"/>
    <property type="match status" value="1"/>
</dbReference>
<dbReference type="FunFam" id="2.60.40.1670:FF:000006">
    <property type="entry name" value="Protein transport protein SEC23"/>
    <property type="match status" value="1"/>
</dbReference>
<organism evidence="15 16">
    <name type="scientific">Aromia moschata</name>
    <dbReference type="NCBI Taxonomy" id="1265417"/>
    <lineage>
        <taxon>Eukaryota</taxon>
        <taxon>Metazoa</taxon>
        <taxon>Ecdysozoa</taxon>
        <taxon>Arthropoda</taxon>
        <taxon>Hexapoda</taxon>
        <taxon>Insecta</taxon>
        <taxon>Pterygota</taxon>
        <taxon>Neoptera</taxon>
        <taxon>Endopterygota</taxon>
        <taxon>Coleoptera</taxon>
        <taxon>Polyphaga</taxon>
        <taxon>Cucujiformia</taxon>
        <taxon>Chrysomeloidea</taxon>
        <taxon>Cerambycidae</taxon>
        <taxon>Cerambycinae</taxon>
        <taxon>Callichromatini</taxon>
        <taxon>Aromia</taxon>
    </lineage>
</organism>
<evidence type="ECO:0000256" key="1">
    <source>
        <dbReference type="ARBA" id="ARBA00009210"/>
    </source>
</evidence>
<accession>A0AAV8ZEN9</accession>
<dbReference type="FunFam" id="3.40.50.410:FF:000043">
    <property type="entry name" value="Protein transport protein SEC23"/>
    <property type="match status" value="1"/>
</dbReference>
<gene>
    <name evidence="15" type="ORF">NQ318_000996</name>
</gene>
<dbReference type="Gene3D" id="1.20.120.730">
    <property type="entry name" value="Sec23/Sec24 helical domain"/>
    <property type="match status" value="1"/>
</dbReference>
<evidence type="ECO:0000256" key="4">
    <source>
        <dbReference type="ARBA" id="ARBA00022824"/>
    </source>
</evidence>
<dbReference type="SUPFAM" id="SSF81811">
    <property type="entry name" value="Helical domain of Sec23/24"/>
    <property type="match status" value="1"/>
</dbReference>
<keyword evidence="9 10" id="KW-0968">Cytoplasmic vesicle</keyword>
<evidence type="ECO:0000256" key="9">
    <source>
        <dbReference type="ARBA" id="ARBA00023329"/>
    </source>
</evidence>
<feature type="domain" description="Zinc finger Sec23/Sec24-type" evidence="12">
    <location>
        <begin position="48"/>
        <end position="85"/>
    </location>
</feature>
<keyword evidence="8 10" id="KW-0472">Membrane</keyword>
<dbReference type="PANTHER" id="PTHR11141">
    <property type="entry name" value="PROTEIN TRANSPORT PROTEIN SEC23"/>
    <property type="match status" value="1"/>
</dbReference>
<dbReference type="SUPFAM" id="SSF82919">
    <property type="entry name" value="Zn-finger domain of Sec23/24"/>
    <property type="match status" value="1"/>
</dbReference>
<dbReference type="Proteomes" id="UP001162162">
    <property type="component" value="Unassembled WGS sequence"/>
</dbReference>
<feature type="region of interest" description="Disordered" evidence="11">
    <location>
        <begin position="180"/>
        <end position="202"/>
    </location>
</feature>
<comment type="caution">
    <text evidence="15">The sequence shown here is derived from an EMBL/GenBank/DDBJ whole genome shotgun (WGS) entry which is preliminary data.</text>
</comment>
<dbReference type="InterPro" id="IPR036174">
    <property type="entry name" value="Znf_Sec23_Sec24_sf"/>
</dbReference>
<evidence type="ECO:0000256" key="6">
    <source>
        <dbReference type="ARBA" id="ARBA00022892"/>
    </source>
</evidence>
<dbReference type="InterPro" id="IPR012990">
    <property type="entry name" value="Beta-sandwich_Sec23_24"/>
</dbReference>
<feature type="compositionally biased region" description="Low complexity" evidence="11">
    <location>
        <begin position="180"/>
        <end position="200"/>
    </location>
</feature>
<comment type="function">
    <text evidence="10">Component of the coat protein complex II (COPII) which promotes the formation of transport vesicles from the endoplasmic reticulum (ER). The coat has two main functions, the physical deformation of the endoplasmic reticulum membrane into vesicles and the selection of cargo molecules.</text>
</comment>
<keyword evidence="4 10" id="KW-0256">Endoplasmic reticulum</keyword>
<keyword evidence="16" id="KW-1185">Reference proteome</keyword>